<dbReference type="InterPro" id="IPR002889">
    <property type="entry name" value="WSC_carb-bd"/>
</dbReference>
<evidence type="ECO:0000313" key="9">
    <source>
        <dbReference type="Proteomes" id="UP001215280"/>
    </source>
</evidence>
<dbReference type="SMART" id="SM00321">
    <property type="entry name" value="WSC"/>
    <property type="match status" value="2"/>
</dbReference>
<protein>
    <submittedName>
        <fullName evidence="8">Carbohydrate-binding WSC</fullName>
    </submittedName>
</protein>
<evidence type="ECO:0000256" key="5">
    <source>
        <dbReference type="ARBA" id="ARBA00023136"/>
    </source>
</evidence>
<dbReference type="GO" id="GO:0005886">
    <property type="term" value="C:plasma membrane"/>
    <property type="evidence" value="ECO:0007669"/>
    <property type="project" value="TreeGrafter"/>
</dbReference>
<dbReference type="EMBL" id="JARJLG010000022">
    <property type="protein sequence ID" value="KAJ7771154.1"/>
    <property type="molecule type" value="Genomic_DNA"/>
</dbReference>
<keyword evidence="6" id="KW-0325">Glycoprotein</keyword>
<keyword evidence="5" id="KW-0472">Membrane</keyword>
<evidence type="ECO:0000256" key="1">
    <source>
        <dbReference type="ARBA" id="ARBA00004167"/>
    </source>
</evidence>
<feature type="non-terminal residue" evidence="8">
    <location>
        <position position="1"/>
    </location>
</feature>
<reference evidence="8" key="1">
    <citation type="submission" date="2023-03" db="EMBL/GenBank/DDBJ databases">
        <title>Massive genome expansion in bonnet fungi (Mycena s.s.) driven by repeated elements and novel gene families across ecological guilds.</title>
        <authorList>
            <consortium name="Lawrence Berkeley National Laboratory"/>
            <person name="Harder C.B."/>
            <person name="Miyauchi S."/>
            <person name="Viragh M."/>
            <person name="Kuo A."/>
            <person name="Thoen E."/>
            <person name="Andreopoulos B."/>
            <person name="Lu D."/>
            <person name="Skrede I."/>
            <person name="Drula E."/>
            <person name="Henrissat B."/>
            <person name="Morin E."/>
            <person name="Kohler A."/>
            <person name="Barry K."/>
            <person name="LaButti K."/>
            <person name="Morin E."/>
            <person name="Salamov A."/>
            <person name="Lipzen A."/>
            <person name="Mereny Z."/>
            <person name="Hegedus B."/>
            <person name="Baldrian P."/>
            <person name="Stursova M."/>
            <person name="Weitz H."/>
            <person name="Taylor A."/>
            <person name="Grigoriev I.V."/>
            <person name="Nagy L.G."/>
            <person name="Martin F."/>
            <person name="Kauserud H."/>
        </authorList>
    </citation>
    <scope>NUCLEOTIDE SEQUENCE</scope>
    <source>
        <strain evidence="8">CBHHK188m</strain>
    </source>
</reference>
<keyword evidence="4" id="KW-1133">Transmembrane helix</keyword>
<keyword evidence="9" id="KW-1185">Reference proteome</keyword>
<evidence type="ECO:0000259" key="7">
    <source>
        <dbReference type="PROSITE" id="PS51212"/>
    </source>
</evidence>
<dbReference type="PANTHER" id="PTHR24269:SF16">
    <property type="entry name" value="PROTEIN SLG1"/>
    <property type="match status" value="1"/>
</dbReference>
<sequence>WTAQGCYTDTSTSRTLAATSDVNETSMTVESCLAFCASGGFNLAGVEYGSQCYCDYALQASGTFSSAENCDIPCSGNTTEVCGGADFIDVYWNGAPLPIVPQTVGSWAYKGCFSDSVSSRVLPHQVTIPTGVSVESCTSACNASDYGVAGLEFGLECWCSSSLPTSSLLSDDACRTACAANTTEFCGGSSKLTVY</sequence>
<comment type="caution">
    <text evidence="8">The sequence shown here is derived from an EMBL/GenBank/DDBJ whole genome shotgun (WGS) entry which is preliminary data.</text>
</comment>
<gene>
    <name evidence="8" type="ORF">DFH07DRAFT_685496</name>
</gene>
<evidence type="ECO:0000256" key="2">
    <source>
        <dbReference type="ARBA" id="ARBA00022692"/>
    </source>
</evidence>
<comment type="subcellular location">
    <subcellularLocation>
        <location evidence="1">Membrane</location>
        <topology evidence="1">Single-pass membrane protein</topology>
    </subcellularLocation>
</comment>
<proteinExistence type="predicted"/>
<feature type="non-terminal residue" evidence="8">
    <location>
        <position position="195"/>
    </location>
</feature>
<dbReference type="InterPro" id="IPR051836">
    <property type="entry name" value="Kremen_rcpt"/>
</dbReference>
<keyword evidence="3" id="KW-0732">Signal</keyword>
<dbReference type="Proteomes" id="UP001215280">
    <property type="component" value="Unassembled WGS sequence"/>
</dbReference>
<accession>A0AAD7JV16</accession>
<evidence type="ECO:0000313" key="8">
    <source>
        <dbReference type="EMBL" id="KAJ7771154.1"/>
    </source>
</evidence>
<dbReference type="PROSITE" id="PS51212">
    <property type="entry name" value="WSC"/>
    <property type="match status" value="2"/>
</dbReference>
<keyword evidence="2" id="KW-0812">Transmembrane</keyword>
<evidence type="ECO:0000256" key="4">
    <source>
        <dbReference type="ARBA" id="ARBA00022989"/>
    </source>
</evidence>
<organism evidence="8 9">
    <name type="scientific">Mycena maculata</name>
    <dbReference type="NCBI Taxonomy" id="230809"/>
    <lineage>
        <taxon>Eukaryota</taxon>
        <taxon>Fungi</taxon>
        <taxon>Dikarya</taxon>
        <taxon>Basidiomycota</taxon>
        <taxon>Agaricomycotina</taxon>
        <taxon>Agaricomycetes</taxon>
        <taxon>Agaricomycetidae</taxon>
        <taxon>Agaricales</taxon>
        <taxon>Marasmiineae</taxon>
        <taxon>Mycenaceae</taxon>
        <taxon>Mycena</taxon>
    </lineage>
</organism>
<dbReference type="Pfam" id="PF01822">
    <property type="entry name" value="WSC"/>
    <property type="match status" value="2"/>
</dbReference>
<evidence type="ECO:0000256" key="3">
    <source>
        <dbReference type="ARBA" id="ARBA00022729"/>
    </source>
</evidence>
<name>A0AAD7JV16_9AGAR</name>
<dbReference type="AlphaFoldDB" id="A0AAD7JV16"/>
<feature type="domain" description="WSC" evidence="7">
    <location>
        <begin position="106"/>
        <end position="195"/>
    </location>
</feature>
<evidence type="ECO:0000256" key="6">
    <source>
        <dbReference type="ARBA" id="ARBA00023180"/>
    </source>
</evidence>
<feature type="domain" description="WSC" evidence="7">
    <location>
        <begin position="1"/>
        <end position="94"/>
    </location>
</feature>
<dbReference type="PANTHER" id="PTHR24269">
    <property type="entry name" value="KREMEN PROTEIN"/>
    <property type="match status" value="1"/>
</dbReference>